<organism evidence="1">
    <name type="scientific">viral metagenome</name>
    <dbReference type="NCBI Taxonomy" id="1070528"/>
    <lineage>
        <taxon>unclassified sequences</taxon>
        <taxon>metagenomes</taxon>
        <taxon>organismal metagenomes</taxon>
    </lineage>
</organism>
<evidence type="ECO:0000313" key="1">
    <source>
        <dbReference type="EMBL" id="QJA95680.1"/>
    </source>
</evidence>
<name>A0A6M3LLA8_9ZZZZ</name>
<reference evidence="1" key="1">
    <citation type="submission" date="2020-03" db="EMBL/GenBank/DDBJ databases">
        <title>The deep terrestrial virosphere.</title>
        <authorList>
            <person name="Holmfeldt K."/>
            <person name="Nilsson E."/>
            <person name="Simone D."/>
            <person name="Lopez-Fernandez M."/>
            <person name="Wu X."/>
            <person name="de Brujin I."/>
            <person name="Lundin D."/>
            <person name="Andersson A."/>
            <person name="Bertilsson S."/>
            <person name="Dopson M."/>
        </authorList>
    </citation>
    <scope>NUCLEOTIDE SEQUENCE</scope>
    <source>
        <strain evidence="1">MM415B05251</strain>
    </source>
</reference>
<dbReference type="AlphaFoldDB" id="A0A6M3LLA8"/>
<gene>
    <name evidence="1" type="ORF">MM415B05251_0009</name>
</gene>
<sequence length="72" mass="8309">MKLRGVKVDPKHIDGGFYVLKVTPDHHASLDLRSAENELTMFEPKLADLRAARFELTRLIERMVHDAPRARK</sequence>
<protein>
    <submittedName>
        <fullName evidence="1">Uncharacterized protein</fullName>
    </submittedName>
</protein>
<dbReference type="EMBL" id="MT143334">
    <property type="protein sequence ID" value="QJA95680.1"/>
    <property type="molecule type" value="Genomic_DNA"/>
</dbReference>
<accession>A0A6M3LLA8</accession>
<proteinExistence type="predicted"/>